<feature type="domain" description="CN hydrolase" evidence="3">
    <location>
        <begin position="1"/>
        <end position="245"/>
    </location>
</feature>
<keyword evidence="2" id="KW-0378">Hydrolase</keyword>
<dbReference type="EMBL" id="GIBP01002820">
    <property type="protein sequence ID" value="NDV31789.1"/>
    <property type="molecule type" value="Transcribed_RNA"/>
</dbReference>
<dbReference type="PROSITE" id="PS50263">
    <property type="entry name" value="CN_HYDROLASE"/>
    <property type="match status" value="1"/>
</dbReference>
<accession>A0A6B2L4A5</accession>
<dbReference type="SUPFAM" id="SSF56317">
    <property type="entry name" value="Carbon-nitrogen hydrolase"/>
    <property type="match status" value="1"/>
</dbReference>
<dbReference type="InterPro" id="IPR003010">
    <property type="entry name" value="C-N_Hydrolase"/>
</dbReference>
<evidence type="ECO:0000313" key="4">
    <source>
        <dbReference type="EMBL" id="NDV31789.1"/>
    </source>
</evidence>
<dbReference type="InterPro" id="IPR036526">
    <property type="entry name" value="C-N_Hydrolase_sf"/>
</dbReference>
<reference evidence="4" key="1">
    <citation type="journal article" date="2020" name="J. Eukaryot. Microbiol.">
        <title>De novo Sequencing, Assembly and Annotation of the Transcriptome for the Free-Living Testate Amoeba Arcella intermedia.</title>
        <authorList>
            <person name="Ribeiro G.M."/>
            <person name="Porfirio-Sousa A.L."/>
            <person name="Maurer-Alcala X.X."/>
            <person name="Katz L.A."/>
            <person name="Lahr D.J.G."/>
        </authorList>
    </citation>
    <scope>NUCLEOTIDE SEQUENCE</scope>
</reference>
<dbReference type="PANTHER" id="PTHR10609">
    <property type="entry name" value="BIOTINIDASE-RELATED"/>
    <property type="match status" value="1"/>
</dbReference>
<dbReference type="GO" id="GO:0016787">
    <property type="term" value="F:hydrolase activity"/>
    <property type="evidence" value="ECO:0007669"/>
    <property type="project" value="UniProtKB-KW"/>
</dbReference>
<evidence type="ECO:0000259" key="3">
    <source>
        <dbReference type="PROSITE" id="PS50263"/>
    </source>
</evidence>
<evidence type="ECO:0000256" key="2">
    <source>
        <dbReference type="ARBA" id="ARBA00022801"/>
    </source>
</evidence>
<sequence length="416" mass="46614">MLGNLDAYQDFLTQGADEGVQIMVFPEYGIASPTFGVEELPYYTEIIPDPLVNPCEEWGPKEQEERPITFRLSCMAKKHHLVMVVNMGDKQIGQDGEVNYYNTQLAYDENGMLLAKYHKMHLYFEPFSTPKNETPQFFKTSFGVTFGMGICFDILFHEPLIDLVDGGITDFVYSTWWVNMPPVLYAPEMQLGWSTATQSNLLASGSGMNWASSGSGIYSAGNILQSFYNNDYKPISKLLVADVPMLKRRTRDRRTGDVNIINNVTKWAPITTTPGYQGAVTLSIQDLKCTFSYGISPNNTSTQSYVLAAISGYYPERGWIFPMIACLVFPCLNPSDCFAAPYEPTSGTLLFDKYTLLSSYTPTLNITVYPLQISSNSQISNSWTFQQPSPNRYTIQLLPQHSPQLLLNTGLLGVNE</sequence>
<organism evidence="4">
    <name type="scientific">Arcella intermedia</name>
    <dbReference type="NCBI Taxonomy" id="1963864"/>
    <lineage>
        <taxon>Eukaryota</taxon>
        <taxon>Amoebozoa</taxon>
        <taxon>Tubulinea</taxon>
        <taxon>Elardia</taxon>
        <taxon>Arcellinida</taxon>
        <taxon>Sphaerothecina</taxon>
        <taxon>Arcellidae</taxon>
        <taxon>Arcella</taxon>
    </lineage>
</organism>
<protein>
    <recommendedName>
        <fullName evidence="3">CN hydrolase domain-containing protein</fullName>
    </recommendedName>
</protein>
<dbReference type="Pfam" id="PF19018">
    <property type="entry name" value="Vanin_C"/>
    <property type="match status" value="1"/>
</dbReference>
<evidence type="ECO:0000256" key="1">
    <source>
        <dbReference type="ARBA" id="ARBA00008225"/>
    </source>
</evidence>
<dbReference type="InterPro" id="IPR040154">
    <property type="entry name" value="Biotinidase/VNN"/>
</dbReference>
<dbReference type="PANTHER" id="PTHR10609:SF27">
    <property type="entry name" value="CN HYDROLASE DOMAIN-CONTAINING PROTEIN-RELATED"/>
    <property type="match status" value="1"/>
</dbReference>
<name>A0A6B2L4A5_9EUKA</name>
<dbReference type="AlphaFoldDB" id="A0A6B2L4A5"/>
<comment type="similarity">
    <text evidence="1">Belongs to the carbon-nitrogen hydrolase superfamily. BTD/VNN family.</text>
</comment>
<dbReference type="InterPro" id="IPR043957">
    <property type="entry name" value="Vanin_C"/>
</dbReference>
<dbReference type="Gene3D" id="3.60.110.10">
    <property type="entry name" value="Carbon-nitrogen hydrolase"/>
    <property type="match status" value="1"/>
</dbReference>
<dbReference type="Pfam" id="PF00795">
    <property type="entry name" value="CN_hydrolase"/>
    <property type="match status" value="1"/>
</dbReference>
<proteinExistence type="inferred from homology"/>